<dbReference type="AlphaFoldDB" id="A0A843WEC5"/>
<name>A0A843WEC5_COLES</name>
<proteinExistence type="predicted"/>
<comment type="caution">
    <text evidence="1">The sequence shown here is derived from an EMBL/GenBank/DDBJ whole genome shotgun (WGS) entry which is preliminary data.</text>
</comment>
<gene>
    <name evidence="1" type="ORF">Taro_038966</name>
</gene>
<organism evidence="1 2">
    <name type="scientific">Colocasia esculenta</name>
    <name type="common">Wild taro</name>
    <name type="synonym">Arum esculentum</name>
    <dbReference type="NCBI Taxonomy" id="4460"/>
    <lineage>
        <taxon>Eukaryota</taxon>
        <taxon>Viridiplantae</taxon>
        <taxon>Streptophyta</taxon>
        <taxon>Embryophyta</taxon>
        <taxon>Tracheophyta</taxon>
        <taxon>Spermatophyta</taxon>
        <taxon>Magnoliopsida</taxon>
        <taxon>Liliopsida</taxon>
        <taxon>Araceae</taxon>
        <taxon>Aroideae</taxon>
        <taxon>Colocasieae</taxon>
        <taxon>Colocasia</taxon>
    </lineage>
</organism>
<evidence type="ECO:0000313" key="1">
    <source>
        <dbReference type="EMBL" id="MQM06146.1"/>
    </source>
</evidence>
<sequence>MAVTEGRTVLLERFLRLRIPMFFGEYDLDKAESWTHELEHTFETMECAEEDQFFVLVVLVLRWCLPVHAGDVLVLLEARRKWPFRREGPNGSALLVEHAPLRLWYVCTVFWGGLRKDCTGTPLG</sequence>
<dbReference type="EMBL" id="NMUH01003552">
    <property type="protein sequence ID" value="MQM06146.1"/>
    <property type="molecule type" value="Genomic_DNA"/>
</dbReference>
<evidence type="ECO:0000313" key="2">
    <source>
        <dbReference type="Proteomes" id="UP000652761"/>
    </source>
</evidence>
<accession>A0A843WEC5</accession>
<keyword evidence="2" id="KW-1185">Reference proteome</keyword>
<protein>
    <submittedName>
        <fullName evidence="1">Uncharacterized protein</fullName>
    </submittedName>
</protein>
<reference evidence="1" key="1">
    <citation type="submission" date="2017-07" db="EMBL/GenBank/DDBJ databases">
        <title>Taro Niue Genome Assembly and Annotation.</title>
        <authorList>
            <person name="Atibalentja N."/>
            <person name="Keating K."/>
            <person name="Fields C.J."/>
        </authorList>
    </citation>
    <scope>NUCLEOTIDE SEQUENCE</scope>
    <source>
        <strain evidence="1">Niue_2</strain>
        <tissue evidence="1">Leaf</tissue>
    </source>
</reference>
<dbReference type="Proteomes" id="UP000652761">
    <property type="component" value="Unassembled WGS sequence"/>
</dbReference>